<evidence type="ECO:0000256" key="5">
    <source>
        <dbReference type="ARBA" id="ARBA00022692"/>
    </source>
</evidence>
<dbReference type="GeneID" id="99683546"/>
<evidence type="ECO:0000256" key="2">
    <source>
        <dbReference type="ARBA" id="ARBA00009765"/>
    </source>
</evidence>
<dbReference type="Gene3D" id="1.20.58.340">
    <property type="entry name" value="Magnesium transport protein CorA, transmembrane region"/>
    <property type="match status" value="2"/>
</dbReference>
<dbReference type="GO" id="GO:0000287">
    <property type="term" value="F:magnesium ion binding"/>
    <property type="evidence" value="ECO:0007669"/>
    <property type="project" value="TreeGrafter"/>
</dbReference>
<evidence type="ECO:0000256" key="4">
    <source>
        <dbReference type="ARBA" id="ARBA00022475"/>
    </source>
</evidence>
<reference evidence="13 14" key="1">
    <citation type="submission" date="2019-03" db="EMBL/GenBank/DDBJ databases">
        <title>Genomic Encyclopedia of Type Strains, Phase IV (KMG-IV): sequencing the most valuable type-strain genomes for metagenomic binning, comparative biology and taxonomic classification.</title>
        <authorList>
            <person name="Goeker M."/>
        </authorList>
    </citation>
    <scope>NUCLEOTIDE SEQUENCE [LARGE SCALE GENOMIC DNA]</scope>
    <source>
        <strain evidence="13 14">DSM 1709</strain>
    </source>
</reference>
<dbReference type="RefSeq" id="WP_132647160.1">
    <property type="nucleotide sequence ID" value="NZ_CP181386.1"/>
</dbReference>
<dbReference type="PANTHER" id="PTHR46494:SF1">
    <property type="entry name" value="CORA FAMILY METAL ION TRANSPORTER (EUROFUNG)"/>
    <property type="match status" value="1"/>
</dbReference>
<dbReference type="InterPro" id="IPR002523">
    <property type="entry name" value="MgTranspt_CorA/ZnTranspt_ZntB"/>
</dbReference>
<dbReference type="OrthoDB" id="9803416at2"/>
<keyword evidence="8" id="KW-0406">Ion transport</keyword>
<evidence type="ECO:0000256" key="12">
    <source>
        <dbReference type="SAM" id="Phobius"/>
    </source>
</evidence>
<comment type="function">
    <text evidence="11">Mediates influx of magnesium ions. Alternates between open and closed states. Activated by low cytoplasmic Mg(2+) levels. Inactive when cytoplasmic Mg(2+) levels are high.</text>
</comment>
<sequence>MLINCVAYRHGVKLADIAVEAISDHLAEPGALVWVALRDASDEELATLQQEFGLHELAVEDARHGHQRPKIEEYGDMLFTVVHLLEYGPTDELQLGELAIFAGPNYVVSVRNRSSQGFVGVRARCEQSPELLAQGPGFVFYALLDAAVDRYFPLVEELENQVDGIETQIFEPGAARRSIEQLYDVKRRLAVLRHAVLPLVDPVLRLHGGRTPAACAGTQEYFRDVSDHLMRINGTLDALRETVGTAIQVNLSMVTIEESETTKRLAAWAGIFAVATAFVGVWGMNFRYMPELDWRWGYPAALALIGGVCALMYRRFKKLGWL</sequence>
<dbReference type="GO" id="GO:0015095">
    <property type="term" value="F:magnesium ion transmembrane transporter activity"/>
    <property type="evidence" value="ECO:0007669"/>
    <property type="project" value="TreeGrafter"/>
</dbReference>
<dbReference type="CDD" id="cd12830">
    <property type="entry name" value="MtCorA-like"/>
    <property type="match status" value="1"/>
</dbReference>
<keyword evidence="9 12" id="KW-0472">Membrane</keyword>
<comment type="catalytic activity">
    <reaction evidence="10">
        <text>Mg(2+)(in) = Mg(2+)(out)</text>
        <dbReference type="Rhea" id="RHEA:29827"/>
        <dbReference type="ChEBI" id="CHEBI:18420"/>
    </reaction>
</comment>
<protein>
    <submittedName>
        <fullName evidence="13">Magnesium transporter</fullName>
    </submittedName>
</protein>
<comment type="subcellular location">
    <subcellularLocation>
        <location evidence="1">Cell membrane</location>
        <topology evidence="1">Multi-pass membrane protein</topology>
    </subcellularLocation>
</comment>
<dbReference type="Gene3D" id="3.30.460.20">
    <property type="entry name" value="CorA soluble domain-like"/>
    <property type="match status" value="1"/>
</dbReference>
<dbReference type="AlphaFoldDB" id="A0A4R2M7H3"/>
<keyword evidence="4" id="KW-1003">Cell membrane</keyword>
<feature type="transmembrane region" description="Helical" evidence="12">
    <location>
        <begin position="296"/>
        <end position="313"/>
    </location>
</feature>
<dbReference type="FunFam" id="1.20.58.340:FF:000004">
    <property type="entry name" value="Magnesium transport protein CorA"/>
    <property type="match status" value="1"/>
</dbReference>
<evidence type="ECO:0000256" key="11">
    <source>
        <dbReference type="ARBA" id="ARBA00045497"/>
    </source>
</evidence>
<evidence type="ECO:0000313" key="13">
    <source>
        <dbReference type="EMBL" id="TCP02582.1"/>
    </source>
</evidence>
<name>A0A4R2M7H3_RUBGE</name>
<accession>A0A4R2M7H3</accession>
<keyword evidence="7 12" id="KW-1133">Transmembrane helix</keyword>
<keyword evidence="6" id="KW-0460">Magnesium</keyword>
<dbReference type="Pfam" id="PF01544">
    <property type="entry name" value="CorA"/>
    <property type="match status" value="1"/>
</dbReference>
<evidence type="ECO:0000256" key="9">
    <source>
        <dbReference type="ARBA" id="ARBA00023136"/>
    </source>
</evidence>
<comment type="similarity">
    <text evidence="2">Belongs to the CorA metal ion transporter (MIT) (TC 1.A.35) family.</text>
</comment>
<evidence type="ECO:0000256" key="6">
    <source>
        <dbReference type="ARBA" id="ARBA00022842"/>
    </source>
</evidence>
<evidence type="ECO:0000313" key="14">
    <source>
        <dbReference type="Proteomes" id="UP000295106"/>
    </source>
</evidence>
<evidence type="ECO:0000256" key="3">
    <source>
        <dbReference type="ARBA" id="ARBA00022448"/>
    </source>
</evidence>
<dbReference type="GO" id="GO:0005886">
    <property type="term" value="C:plasma membrane"/>
    <property type="evidence" value="ECO:0007669"/>
    <property type="project" value="UniProtKB-SubCell"/>
</dbReference>
<dbReference type="InterPro" id="IPR045863">
    <property type="entry name" value="CorA_TM1_TM2"/>
</dbReference>
<evidence type="ECO:0000256" key="1">
    <source>
        <dbReference type="ARBA" id="ARBA00004651"/>
    </source>
</evidence>
<evidence type="ECO:0000256" key="8">
    <source>
        <dbReference type="ARBA" id="ARBA00023065"/>
    </source>
</evidence>
<dbReference type="GO" id="GO:0015087">
    <property type="term" value="F:cobalt ion transmembrane transporter activity"/>
    <property type="evidence" value="ECO:0007669"/>
    <property type="project" value="TreeGrafter"/>
</dbReference>
<gene>
    <name evidence="13" type="ORF">EV684_106144</name>
</gene>
<organism evidence="13 14">
    <name type="scientific">Rubrivivax gelatinosus</name>
    <name type="common">Rhodocyclus gelatinosus</name>
    <name type="synonym">Rhodopseudomonas gelatinosa</name>
    <dbReference type="NCBI Taxonomy" id="28068"/>
    <lineage>
        <taxon>Bacteria</taxon>
        <taxon>Pseudomonadati</taxon>
        <taxon>Pseudomonadota</taxon>
        <taxon>Betaproteobacteria</taxon>
        <taxon>Burkholderiales</taxon>
        <taxon>Sphaerotilaceae</taxon>
        <taxon>Rubrivivax</taxon>
    </lineage>
</organism>
<feature type="transmembrane region" description="Helical" evidence="12">
    <location>
        <begin position="265"/>
        <end position="284"/>
    </location>
</feature>
<evidence type="ECO:0000256" key="7">
    <source>
        <dbReference type="ARBA" id="ARBA00022989"/>
    </source>
</evidence>
<dbReference type="GO" id="GO:0050897">
    <property type="term" value="F:cobalt ion binding"/>
    <property type="evidence" value="ECO:0007669"/>
    <property type="project" value="TreeGrafter"/>
</dbReference>
<keyword evidence="5 12" id="KW-0812">Transmembrane</keyword>
<keyword evidence="3" id="KW-0813">Transport</keyword>
<dbReference type="Proteomes" id="UP000295106">
    <property type="component" value="Unassembled WGS sequence"/>
</dbReference>
<dbReference type="EMBL" id="SLXD01000006">
    <property type="protein sequence ID" value="TCP02582.1"/>
    <property type="molecule type" value="Genomic_DNA"/>
</dbReference>
<proteinExistence type="inferred from homology"/>
<dbReference type="InterPro" id="IPR045861">
    <property type="entry name" value="CorA_cytoplasmic_dom"/>
</dbReference>
<evidence type="ECO:0000256" key="10">
    <source>
        <dbReference type="ARBA" id="ARBA00034269"/>
    </source>
</evidence>
<dbReference type="SUPFAM" id="SSF143865">
    <property type="entry name" value="CorA soluble domain-like"/>
    <property type="match status" value="1"/>
</dbReference>
<dbReference type="PANTHER" id="PTHR46494">
    <property type="entry name" value="CORA FAMILY METAL ION TRANSPORTER (EUROFUNG)"/>
    <property type="match status" value="1"/>
</dbReference>
<comment type="caution">
    <text evidence="13">The sequence shown here is derived from an EMBL/GenBank/DDBJ whole genome shotgun (WGS) entry which is preliminary data.</text>
</comment>
<dbReference type="SUPFAM" id="SSF144083">
    <property type="entry name" value="Magnesium transport protein CorA, transmembrane region"/>
    <property type="match status" value="1"/>
</dbReference>